<evidence type="ECO:0000313" key="2">
    <source>
        <dbReference type="Proteomes" id="UP000198211"/>
    </source>
</evidence>
<name>A0A225UQT4_9STRA</name>
<organism evidence="1 2">
    <name type="scientific">Phytophthora megakarya</name>
    <dbReference type="NCBI Taxonomy" id="4795"/>
    <lineage>
        <taxon>Eukaryota</taxon>
        <taxon>Sar</taxon>
        <taxon>Stramenopiles</taxon>
        <taxon>Oomycota</taxon>
        <taxon>Peronosporomycetes</taxon>
        <taxon>Peronosporales</taxon>
        <taxon>Peronosporaceae</taxon>
        <taxon>Phytophthora</taxon>
    </lineage>
</organism>
<evidence type="ECO:0000313" key="1">
    <source>
        <dbReference type="EMBL" id="OWY95457.1"/>
    </source>
</evidence>
<gene>
    <name evidence="1" type="ORF">PHMEG_00034532</name>
</gene>
<sequence length="107" mass="12694">MYEGKYGEVIELWIFATELYYINKRMLMEAESSDFVTLISSMLCKSVLDWYRAFMAGCEGVNAHKHEPVAPKNFECNLRERIINLKQKETIHEYVYKFQDLLSQIEL</sequence>
<dbReference type="Proteomes" id="UP000198211">
    <property type="component" value="Unassembled WGS sequence"/>
</dbReference>
<proteinExistence type="predicted"/>
<accession>A0A225UQT4</accession>
<evidence type="ECO:0008006" key="3">
    <source>
        <dbReference type="Google" id="ProtNLM"/>
    </source>
</evidence>
<dbReference type="EMBL" id="NBNE01012907">
    <property type="protein sequence ID" value="OWY95457.1"/>
    <property type="molecule type" value="Genomic_DNA"/>
</dbReference>
<keyword evidence="2" id="KW-1185">Reference proteome</keyword>
<dbReference type="OrthoDB" id="127876at2759"/>
<dbReference type="AlphaFoldDB" id="A0A225UQT4"/>
<comment type="caution">
    <text evidence="1">The sequence shown here is derived from an EMBL/GenBank/DDBJ whole genome shotgun (WGS) entry which is preliminary data.</text>
</comment>
<reference evidence="2" key="1">
    <citation type="submission" date="2017-03" db="EMBL/GenBank/DDBJ databases">
        <title>Phytopthora megakarya and P. palmivora, two closely related causual agents of cacao black pod achieved similar genome size and gene model numbers by different mechanisms.</title>
        <authorList>
            <person name="Ali S."/>
            <person name="Shao J."/>
            <person name="Larry D.J."/>
            <person name="Kronmiller B."/>
            <person name="Shen D."/>
            <person name="Strem M.D."/>
            <person name="Melnick R.L."/>
            <person name="Guiltinan M.J."/>
            <person name="Tyler B.M."/>
            <person name="Meinhardt L.W."/>
            <person name="Bailey B.A."/>
        </authorList>
    </citation>
    <scope>NUCLEOTIDE SEQUENCE [LARGE SCALE GENOMIC DNA]</scope>
    <source>
        <strain evidence="2">zdho120</strain>
    </source>
</reference>
<protein>
    <recommendedName>
        <fullName evidence="3">Retrotransposon gag domain-containing protein</fullName>
    </recommendedName>
</protein>